<dbReference type="PANTHER" id="PTHR42929">
    <property type="entry name" value="INNER MEMBRANE ABC TRANSPORTER PERMEASE PROTEIN YDCU-RELATED-RELATED"/>
    <property type="match status" value="1"/>
</dbReference>
<organism evidence="10 11">
    <name type="scientific">Paracoccus subflavus</name>
    <dbReference type="NCBI Taxonomy" id="2528244"/>
    <lineage>
        <taxon>Bacteria</taxon>
        <taxon>Pseudomonadati</taxon>
        <taxon>Pseudomonadota</taxon>
        <taxon>Alphaproteobacteria</taxon>
        <taxon>Rhodobacterales</taxon>
        <taxon>Paracoccaceae</taxon>
        <taxon>Paracoccus</taxon>
    </lineage>
</organism>
<evidence type="ECO:0000313" key="11">
    <source>
        <dbReference type="Proteomes" id="UP000293520"/>
    </source>
</evidence>
<dbReference type="CDD" id="cd06261">
    <property type="entry name" value="TM_PBP2"/>
    <property type="match status" value="1"/>
</dbReference>
<evidence type="ECO:0000256" key="2">
    <source>
        <dbReference type="ARBA" id="ARBA00007069"/>
    </source>
</evidence>
<evidence type="ECO:0000256" key="4">
    <source>
        <dbReference type="ARBA" id="ARBA00022475"/>
    </source>
</evidence>
<keyword evidence="3 8" id="KW-0813">Transport</keyword>
<evidence type="ECO:0000259" key="9">
    <source>
        <dbReference type="PROSITE" id="PS50928"/>
    </source>
</evidence>
<dbReference type="InterPro" id="IPR000515">
    <property type="entry name" value="MetI-like"/>
</dbReference>
<dbReference type="AlphaFoldDB" id="A0A4Q9G3Y1"/>
<feature type="transmembrane region" description="Helical" evidence="8">
    <location>
        <begin position="259"/>
        <end position="284"/>
    </location>
</feature>
<dbReference type="OrthoDB" id="9807047at2"/>
<keyword evidence="11" id="KW-1185">Reference proteome</keyword>
<accession>A0A4Q9G3Y1</accession>
<dbReference type="PANTHER" id="PTHR42929:SF1">
    <property type="entry name" value="INNER MEMBRANE ABC TRANSPORTER PERMEASE PROTEIN YDCU-RELATED"/>
    <property type="match status" value="1"/>
</dbReference>
<dbReference type="GO" id="GO:0055085">
    <property type="term" value="P:transmembrane transport"/>
    <property type="evidence" value="ECO:0007669"/>
    <property type="project" value="InterPro"/>
</dbReference>
<keyword evidence="7 8" id="KW-0472">Membrane</keyword>
<feature type="transmembrane region" description="Helical" evidence="8">
    <location>
        <begin position="17"/>
        <end position="42"/>
    </location>
</feature>
<keyword evidence="4" id="KW-1003">Cell membrane</keyword>
<dbReference type="Proteomes" id="UP000293520">
    <property type="component" value="Unassembled WGS sequence"/>
</dbReference>
<dbReference type="Gene3D" id="1.10.3720.10">
    <property type="entry name" value="MetI-like"/>
    <property type="match status" value="1"/>
</dbReference>
<protein>
    <submittedName>
        <fullName evidence="10">ABC transporter permease</fullName>
    </submittedName>
</protein>
<dbReference type="EMBL" id="SISK01000002">
    <property type="protein sequence ID" value="TBN42745.1"/>
    <property type="molecule type" value="Genomic_DNA"/>
</dbReference>
<gene>
    <name evidence="10" type="ORF">EYE42_04815</name>
</gene>
<keyword evidence="5 8" id="KW-0812">Transmembrane</keyword>
<dbReference type="GO" id="GO:0005886">
    <property type="term" value="C:plasma membrane"/>
    <property type="evidence" value="ECO:0007669"/>
    <property type="project" value="UniProtKB-SubCell"/>
</dbReference>
<comment type="caution">
    <text evidence="10">The sequence shown here is derived from an EMBL/GenBank/DDBJ whole genome shotgun (WGS) entry which is preliminary data.</text>
</comment>
<dbReference type="SUPFAM" id="SSF161098">
    <property type="entry name" value="MetI-like"/>
    <property type="match status" value="1"/>
</dbReference>
<feature type="transmembrane region" description="Helical" evidence="8">
    <location>
        <begin position="108"/>
        <end position="128"/>
    </location>
</feature>
<evidence type="ECO:0000256" key="6">
    <source>
        <dbReference type="ARBA" id="ARBA00022989"/>
    </source>
</evidence>
<reference evidence="10 11" key="1">
    <citation type="submission" date="2019-02" db="EMBL/GenBank/DDBJ databases">
        <title>Paracoccus subflavus sp. nov., isolated from marine sediment of the Pacific Ocean.</title>
        <authorList>
            <person name="Zhang G."/>
        </authorList>
    </citation>
    <scope>NUCLEOTIDE SEQUENCE [LARGE SCALE GENOMIC DNA]</scope>
    <source>
        <strain evidence="10 11">GY0581</strain>
    </source>
</reference>
<comment type="subcellular location">
    <subcellularLocation>
        <location evidence="1 8">Cell membrane</location>
        <topology evidence="1 8">Multi-pass membrane protein</topology>
    </subcellularLocation>
</comment>
<proteinExistence type="inferred from homology"/>
<evidence type="ECO:0000256" key="7">
    <source>
        <dbReference type="ARBA" id="ARBA00023136"/>
    </source>
</evidence>
<dbReference type="InterPro" id="IPR035906">
    <property type="entry name" value="MetI-like_sf"/>
</dbReference>
<dbReference type="Pfam" id="PF00528">
    <property type="entry name" value="BPD_transp_1"/>
    <property type="match status" value="1"/>
</dbReference>
<feature type="domain" description="ABC transmembrane type-1" evidence="9">
    <location>
        <begin position="72"/>
        <end position="277"/>
    </location>
</feature>
<name>A0A4Q9G3Y1_9RHOB</name>
<evidence type="ECO:0000256" key="1">
    <source>
        <dbReference type="ARBA" id="ARBA00004651"/>
    </source>
</evidence>
<evidence type="ECO:0000313" key="10">
    <source>
        <dbReference type="EMBL" id="TBN42745.1"/>
    </source>
</evidence>
<comment type="similarity">
    <text evidence="2">Belongs to the binding-protein-dependent transport system permease family. CysTW subfamily.</text>
</comment>
<dbReference type="PROSITE" id="PS50928">
    <property type="entry name" value="ABC_TM1"/>
    <property type="match status" value="1"/>
</dbReference>
<evidence type="ECO:0000256" key="5">
    <source>
        <dbReference type="ARBA" id="ARBA00022692"/>
    </source>
</evidence>
<feature type="transmembrane region" description="Helical" evidence="8">
    <location>
        <begin position="78"/>
        <end position="101"/>
    </location>
</feature>
<evidence type="ECO:0000256" key="8">
    <source>
        <dbReference type="RuleBase" id="RU363032"/>
    </source>
</evidence>
<sequence length="290" mass="32186">MSGTVTIEKRQSRTTRWLLAPGIIWMSLFLVLPILMIVYVSFWTQTTFNISPEPTLASWKLFFSSDTYTGALWTTIRIWLIVLACTFVVGYPTALFVGLFIKSKTLSTILLVICVIPFWTSFLIRVLAWRPMLGKEGAINIVLQKLGIIQQPIEVLLFTELSVIIGMTQIYCVFMVGPIAFMLSRIDRNIIEAARDLGAGFGRIFWKIIFPLSLPGVVVGAIFVSVMVLGEFATSGALSGRKVNLLGNIIITQVGSLKWAMASVVGVILTIVMGFVIAGFLRIVDLKREL</sequence>
<feature type="transmembrane region" description="Helical" evidence="8">
    <location>
        <begin position="204"/>
        <end position="229"/>
    </location>
</feature>
<feature type="transmembrane region" description="Helical" evidence="8">
    <location>
        <begin position="161"/>
        <end position="183"/>
    </location>
</feature>
<keyword evidence="6 8" id="KW-1133">Transmembrane helix</keyword>
<evidence type="ECO:0000256" key="3">
    <source>
        <dbReference type="ARBA" id="ARBA00022448"/>
    </source>
</evidence>
<dbReference type="RefSeq" id="WP_130990170.1">
    <property type="nucleotide sequence ID" value="NZ_SISK01000002.1"/>
</dbReference>